<dbReference type="GO" id="GO:0006935">
    <property type="term" value="P:chemotaxis"/>
    <property type="evidence" value="ECO:0007669"/>
    <property type="project" value="UniProtKB-KW"/>
</dbReference>
<name>A0A081G0J4_9GAMM</name>
<evidence type="ECO:0000313" key="13">
    <source>
        <dbReference type="Proteomes" id="UP000028252"/>
    </source>
</evidence>
<dbReference type="OrthoDB" id="6118332at2"/>
<evidence type="ECO:0000256" key="2">
    <source>
        <dbReference type="ARBA" id="ARBA00010004"/>
    </source>
</evidence>
<evidence type="ECO:0000256" key="6">
    <source>
        <dbReference type="ARBA" id="ARBA00022500"/>
    </source>
</evidence>
<feature type="coiled-coil region" evidence="11">
    <location>
        <begin position="109"/>
        <end position="136"/>
    </location>
</feature>
<dbReference type="NCBIfam" id="TIGR02473">
    <property type="entry name" value="flagell_FliJ"/>
    <property type="match status" value="1"/>
</dbReference>
<dbReference type="InterPro" id="IPR012823">
    <property type="entry name" value="Flagell_FliJ"/>
</dbReference>
<dbReference type="GO" id="GO:0071973">
    <property type="term" value="P:bacterial-type flagellum-dependent cell motility"/>
    <property type="evidence" value="ECO:0007669"/>
    <property type="project" value="InterPro"/>
</dbReference>
<protein>
    <recommendedName>
        <fullName evidence="3">Flagellar FliJ protein</fullName>
    </recommendedName>
</protein>
<keyword evidence="12" id="KW-0282">Flagellum</keyword>
<dbReference type="STRING" id="1232683.ADIMK_1545"/>
<keyword evidence="7" id="KW-1005">Bacterial flagellum biogenesis</keyword>
<accession>A0A081G0J4</accession>
<dbReference type="PRINTS" id="PR01004">
    <property type="entry name" value="FLGFLIJ"/>
</dbReference>
<keyword evidence="12" id="KW-0969">Cilium</keyword>
<proteinExistence type="inferred from homology"/>
<dbReference type="InterPro" id="IPR053716">
    <property type="entry name" value="Flag_assembly_chemotaxis_eff"/>
</dbReference>
<dbReference type="RefSeq" id="WP_036185866.1">
    <property type="nucleotide sequence ID" value="NZ_JMQN01000018.1"/>
</dbReference>
<comment type="similarity">
    <text evidence="2">Belongs to the FliJ family.</text>
</comment>
<dbReference type="eggNOG" id="COG2882">
    <property type="taxonomic scope" value="Bacteria"/>
</dbReference>
<keyword evidence="5" id="KW-1003">Cell membrane</keyword>
<dbReference type="GO" id="GO:0044781">
    <property type="term" value="P:bacterial-type flagellum organization"/>
    <property type="evidence" value="ECO:0007669"/>
    <property type="project" value="UniProtKB-KW"/>
</dbReference>
<feature type="coiled-coil region" evidence="11">
    <location>
        <begin position="5"/>
        <end position="39"/>
    </location>
</feature>
<evidence type="ECO:0000256" key="4">
    <source>
        <dbReference type="ARBA" id="ARBA00022448"/>
    </source>
</evidence>
<evidence type="ECO:0000256" key="3">
    <source>
        <dbReference type="ARBA" id="ARBA00020392"/>
    </source>
</evidence>
<dbReference type="Pfam" id="PF02050">
    <property type="entry name" value="FliJ"/>
    <property type="match status" value="1"/>
</dbReference>
<evidence type="ECO:0000256" key="11">
    <source>
        <dbReference type="SAM" id="Coils"/>
    </source>
</evidence>
<dbReference type="InterPro" id="IPR018006">
    <property type="entry name" value="Flag_FliJ_proteobac"/>
</dbReference>
<dbReference type="InterPro" id="IPR052570">
    <property type="entry name" value="FliJ"/>
</dbReference>
<keyword evidence="12" id="KW-0966">Cell projection</keyword>
<dbReference type="EMBL" id="JMQN01000018">
    <property type="protein sequence ID" value="KEA64299.1"/>
    <property type="molecule type" value="Genomic_DNA"/>
</dbReference>
<dbReference type="Proteomes" id="UP000028252">
    <property type="component" value="Unassembled WGS sequence"/>
</dbReference>
<organism evidence="12 13">
    <name type="scientific">Marinobacterium lacunae</name>
    <dbReference type="NCBI Taxonomy" id="1232683"/>
    <lineage>
        <taxon>Bacteria</taxon>
        <taxon>Pseudomonadati</taxon>
        <taxon>Pseudomonadota</taxon>
        <taxon>Gammaproteobacteria</taxon>
        <taxon>Oceanospirillales</taxon>
        <taxon>Oceanospirillaceae</taxon>
        <taxon>Marinobacterium</taxon>
    </lineage>
</organism>
<dbReference type="GO" id="GO:0015031">
    <property type="term" value="P:protein transport"/>
    <property type="evidence" value="ECO:0007669"/>
    <property type="project" value="UniProtKB-KW"/>
</dbReference>
<evidence type="ECO:0000256" key="1">
    <source>
        <dbReference type="ARBA" id="ARBA00004413"/>
    </source>
</evidence>
<keyword evidence="13" id="KW-1185">Reference proteome</keyword>
<keyword evidence="6" id="KW-0145">Chemotaxis</keyword>
<keyword evidence="9" id="KW-0472">Membrane</keyword>
<dbReference type="PATRIC" id="fig|1232683.4.peg.1525"/>
<dbReference type="PANTHER" id="PTHR38786">
    <property type="entry name" value="FLAGELLAR FLIJ PROTEIN"/>
    <property type="match status" value="1"/>
</dbReference>
<comment type="subcellular location">
    <subcellularLocation>
        <location evidence="1">Cell membrane</location>
        <topology evidence="1">Peripheral membrane protein</topology>
        <orientation evidence="1">Cytoplasmic side</orientation>
    </subcellularLocation>
</comment>
<sequence length="147" mass="17319">MSRRIERFKLLLKLAERKRKEAERLLGESQQRVQQAEKGLQQLKAYQLEYQQQFTAAGRGGLTSGQLQTYQAFIAKVGGAESQQHQALKQSRVQLEQVEAYWRKTHAHYRAMQRLLEKAVDEKQRLDEKRLQQQLDERSQHRPSAFI</sequence>
<evidence type="ECO:0000256" key="5">
    <source>
        <dbReference type="ARBA" id="ARBA00022475"/>
    </source>
</evidence>
<evidence type="ECO:0000256" key="10">
    <source>
        <dbReference type="ARBA" id="ARBA00023225"/>
    </source>
</evidence>
<dbReference type="PANTHER" id="PTHR38786:SF1">
    <property type="entry name" value="FLAGELLAR FLIJ PROTEIN"/>
    <property type="match status" value="1"/>
</dbReference>
<dbReference type="GO" id="GO:0005886">
    <property type="term" value="C:plasma membrane"/>
    <property type="evidence" value="ECO:0007669"/>
    <property type="project" value="UniProtKB-SubCell"/>
</dbReference>
<evidence type="ECO:0000256" key="9">
    <source>
        <dbReference type="ARBA" id="ARBA00023136"/>
    </source>
</evidence>
<reference evidence="12 13" key="1">
    <citation type="submission" date="2014-04" db="EMBL/GenBank/DDBJ databases">
        <title>Marinobacterium kochiensis sp. nov., isolated from sediment sample collected from Kochi backwaters in Kerala, India.</title>
        <authorList>
            <person name="Singh A."/>
            <person name="Pinnaka A.K."/>
        </authorList>
    </citation>
    <scope>NUCLEOTIDE SEQUENCE [LARGE SCALE GENOMIC DNA]</scope>
    <source>
        <strain evidence="12 13">AK27</strain>
    </source>
</reference>
<keyword evidence="8" id="KW-0653">Protein transport</keyword>
<keyword evidence="10" id="KW-1006">Bacterial flagellum protein export</keyword>
<dbReference type="Gene3D" id="1.10.287.1700">
    <property type="match status" value="1"/>
</dbReference>
<keyword evidence="11" id="KW-0175">Coiled coil</keyword>
<dbReference type="AlphaFoldDB" id="A0A081G0J4"/>
<gene>
    <name evidence="12" type="ORF">ADIMK_1545</name>
</gene>
<comment type="caution">
    <text evidence="12">The sequence shown here is derived from an EMBL/GenBank/DDBJ whole genome shotgun (WGS) entry which is preliminary data.</text>
</comment>
<evidence type="ECO:0000313" key="12">
    <source>
        <dbReference type="EMBL" id="KEA64299.1"/>
    </source>
</evidence>
<keyword evidence="4" id="KW-0813">Transport</keyword>
<dbReference type="GO" id="GO:0009288">
    <property type="term" value="C:bacterial-type flagellum"/>
    <property type="evidence" value="ECO:0007669"/>
    <property type="project" value="InterPro"/>
</dbReference>
<evidence type="ECO:0000256" key="7">
    <source>
        <dbReference type="ARBA" id="ARBA00022795"/>
    </source>
</evidence>
<evidence type="ECO:0000256" key="8">
    <source>
        <dbReference type="ARBA" id="ARBA00022927"/>
    </source>
</evidence>
<dbReference type="GO" id="GO:0003774">
    <property type="term" value="F:cytoskeletal motor activity"/>
    <property type="evidence" value="ECO:0007669"/>
    <property type="project" value="InterPro"/>
</dbReference>